<evidence type="ECO:0000256" key="7">
    <source>
        <dbReference type="ARBA" id="ARBA00022776"/>
    </source>
</evidence>
<dbReference type="PANTHER" id="PTHR21715">
    <property type="entry name" value="RH04127P"/>
    <property type="match status" value="1"/>
</dbReference>
<dbReference type="FunFam" id="3.30.1470.10:FF:000001">
    <property type="entry name" value="Centrosomal protein of 164 kDa"/>
    <property type="match status" value="1"/>
</dbReference>
<dbReference type="GO" id="GO:0006281">
    <property type="term" value="P:DNA repair"/>
    <property type="evidence" value="ECO:0007669"/>
    <property type="project" value="UniProtKB-KW"/>
</dbReference>
<evidence type="ECO:0000256" key="10">
    <source>
        <dbReference type="ARBA" id="ARBA00023204"/>
    </source>
</evidence>
<feature type="non-terminal residue" evidence="20">
    <location>
        <position position="1"/>
    </location>
</feature>
<dbReference type="SMART" id="SM00456">
    <property type="entry name" value="WW"/>
    <property type="match status" value="1"/>
</dbReference>
<keyword evidence="5" id="KW-0132">Cell division</keyword>
<dbReference type="GO" id="GO:0051301">
    <property type="term" value="P:cell division"/>
    <property type="evidence" value="ECO:0007669"/>
    <property type="project" value="UniProtKB-KW"/>
</dbReference>
<accession>T2M2S6</accession>
<keyword evidence="3" id="KW-0963">Cytoplasm</keyword>
<dbReference type="InterPro" id="IPR036020">
    <property type="entry name" value="WW_dom_sf"/>
</dbReference>
<organism evidence="20">
    <name type="scientific">Hydra vulgaris</name>
    <name type="common">Hydra</name>
    <name type="synonym">Hydra attenuata</name>
    <dbReference type="NCBI Taxonomy" id="6087"/>
    <lineage>
        <taxon>Eukaryota</taxon>
        <taxon>Metazoa</taxon>
        <taxon>Cnidaria</taxon>
        <taxon>Hydrozoa</taxon>
        <taxon>Hydroidolina</taxon>
        <taxon>Anthoathecata</taxon>
        <taxon>Aplanulata</taxon>
        <taxon>Hydridae</taxon>
        <taxon>Hydra</taxon>
    </lineage>
</organism>
<feature type="domain" description="WW" evidence="19">
    <location>
        <begin position="54"/>
        <end position="87"/>
    </location>
</feature>
<keyword evidence="6" id="KW-0227">DNA damage</keyword>
<feature type="compositionally biased region" description="Basic and acidic residues" evidence="18">
    <location>
        <begin position="114"/>
        <end position="123"/>
    </location>
</feature>
<keyword evidence="4" id="KW-0597">Phosphoprotein</keyword>
<evidence type="ECO:0000256" key="9">
    <source>
        <dbReference type="ARBA" id="ARBA00023054"/>
    </source>
</evidence>
<evidence type="ECO:0000256" key="5">
    <source>
        <dbReference type="ARBA" id="ARBA00022618"/>
    </source>
</evidence>
<evidence type="ECO:0000256" key="12">
    <source>
        <dbReference type="ARBA" id="ARBA00023242"/>
    </source>
</evidence>
<keyword evidence="12" id="KW-0539">Nucleus</keyword>
<evidence type="ECO:0000256" key="3">
    <source>
        <dbReference type="ARBA" id="ARBA00022490"/>
    </source>
</evidence>
<evidence type="ECO:0000256" key="6">
    <source>
        <dbReference type="ARBA" id="ARBA00022763"/>
    </source>
</evidence>
<dbReference type="EMBL" id="HAAD01000311">
    <property type="protein sequence ID" value="CDG66543.1"/>
    <property type="molecule type" value="mRNA"/>
</dbReference>
<dbReference type="InterPro" id="IPR001202">
    <property type="entry name" value="WW_dom"/>
</dbReference>
<evidence type="ECO:0000256" key="13">
    <source>
        <dbReference type="ARBA" id="ARBA00023306"/>
    </source>
</evidence>
<evidence type="ECO:0000256" key="8">
    <source>
        <dbReference type="ARBA" id="ARBA00022794"/>
    </source>
</evidence>
<evidence type="ECO:0000256" key="11">
    <source>
        <dbReference type="ARBA" id="ARBA00023212"/>
    </source>
</evidence>
<dbReference type="GO" id="GO:0005634">
    <property type="term" value="C:nucleus"/>
    <property type="evidence" value="ECO:0007669"/>
    <property type="project" value="UniProtKB-SubCell"/>
</dbReference>
<dbReference type="OrthoDB" id="6344460at2759"/>
<dbReference type="PROSITE" id="PS50020">
    <property type="entry name" value="WW_DOMAIN_2"/>
    <property type="match status" value="1"/>
</dbReference>
<keyword evidence="10" id="KW-0234">DNA repair</keyword>
<dbReference type="SUPFAM" id="SSF51045">
    <property type="entry name" value="WW domain"/>
    <property type="match status" value="1"/>
</dbReference>
<dbReference type="GO" id="GO:0030030">
    <property type="term" value="P:cell projection organization"/>
    <property type="evidence" value="ECO:0007669"/>
    <property type="project" value="UniProtKB-KW"/>
</dbReference>
<proteinExistence type="evidence at transcript level"/>
<evidence type="ECO:0000256" key="15">
    <source>
        <dbReference type="ARBA" id="ARBA00061715"/>
    </source>
</evidence>
<feature type="region of interest" description="Disordered" evidence="18">
    <location>
        <begin position="105"/>
        <end position="139"/>
    </location>
</feature>
<evidence type="ECO:0000256" key="14">
    <source>
        <dbReference type="ARBA" id="ARBA00056906"/>
    </source>
</evidence>
<evidence type="ECO:0000313" key="20">
    <source>
        <dbReference type="EMBL" id="CDG66543.1"/>
    </source>
</evidence>
<reference evidence="20" key="1">
    <citation type="journal article" date="2013" name="Genome Biol. Evol.">
        <title>Punctuated emergences of genetic and phenotypic innovations in eumetazoan, bilaterian, euteleostome, and hominidae ancestors.</title>
        <authorList>
            <person name="Wenger Y."/>
            <person name="Galliot B."/>
        </authorList>
    </citation>
    <scope>NUCLEOTIDE SEQUENCE</scope>
    <source>
        <tissue evidence="20">Whole animals</tissue>
    </source>
</reference>
<evidence type="ECO:0000256" key="1">
    <source>
        <dbReference type="ARBA" id="ARBA00004114"/>
    </source>
</evidence>
<dbReference type="GO" id="GO:0097539">
    <property type="term" value="C:ciliary transition fiber"/>
    <property type="evidence" value="ECO:0007669"/>
    <property type="project" value="UniProtKB-ARBA"/>
</dbReference>
<dbReference type="CDD" id="cd00201">
    <property type="entry name" value="WW"/>
    <property type="match status" value="1"/>
</dbReference>
<dbReference type="Pfam" id="PF00397">
    <property type="entry name" value="WW"/>
    <property type="match status" value="1"/>
</dbReference>
<dbReference type="GO" id="GO:0005814">
    <property type="term" value="C:centriole"/>
    <property type="evidence" value="ECO:0007669"/>
    <property type="project" value="UniProtKB-SubCell"/>
</dbReference>
<keyword evidence="7" id="KW-0498">Mitosis</keyword>
<dbReference type="InterPro" id="IPR053233">
    <property type="entry name" value="ABRA-related"/>
</dbReference>
<comment type="function">
    <text evidence="14">Plays a role in microtubule organization and/or maintenance for the formation of primary cilia (PC), a microtubule-based structure that protrudes from the surface of epithelial cells. Plays a critical role in G2/M checkpoint and nuclear divisions. A key player in the DNA damage-activated ATR/ATM signaling cascade since it is required for the proper phosphorylation of H2AX, RPA, CHEK2 and CHEK1. Plays a critical role in chromosome segregation, acting as a mediator required for the maintenance of genomic stability through modulation of MDC1, RPA and CHEK1.</text>
</comment>
<evidence type="ECO:0000256" key="16">
    <source>
        <dbReference type="ARBA" id="ARBA00067900"/>
    </source>
</evidence>
<comment type="subunit">
    <text evidence="15">Interacts (via N-terminus) with ATRIP. Interacts with ATM, ATR and MDC1. Interacts with XPA (via N-terminus) upon UV irradiation. Interacts with CEP83, CCDC92, TTBK2, DVL3, NPHP3 and weakly with NPHP4. Interacts with DZIP1.</text>
</comment>
<evidence type="ECO:0000256" key="18">
    <source>
        <dbReference type="SAM" id="MobiDB-lite"/>
    </source>
</evidence>
<keyword evidence="8" id="KW-0970">Cilium biogenesis/degradation</keyword>
<dbReference type="AlphaFoldDB" id="T2M2S6"/>
<feature type="coiled-coil region" evidence="17">
    <location>
        <begin position="388"/>
        <end position="508"/>
    </location>
</feature>
<dbReference type="Gene3D" id="3.30.1470.10">
    <property type="entry name" value="Photosystem I PsaD, reaction center subunit II"/>
    <property type="match status" value="1"/>
</dbReference>
<evidence type="ECO:0000256" key="17">
    <source>
        <dbReference type="SAM" id="Coils"/>
    </source>
</evidence>
<gene>
    <name evidence="20" type="primary">CEP164</name>
</gene>
<evidence type="ECO:0000256" key="4">
    <source>
        <dbReference type="ARBA" id="ARBA00022553"/>
    </source>
</evidence>
<dbReference type="PANTHER" id="PTHR21715:SF0">
    <property type="entry name" value="RH04127P"/>
    <property type="match status" value="1"/>
</dbReference>
<evidence type="ECO:0000256" key="2">
    <source>
        <dbReference type="ARBA" id="ARBA00004123"/>
    </source>
</evidence>
<comment type="subcellular location">
    <subcellularLocation>
        <location evidence="1">Cytoplasm</location>
        <location evidence="1">Cytoskeleton</location>
        <location evidence="1">Microtubule organizing center</location>
        <location evidence="1">Centrosome</location>
        <location evidence="1">Centriole</location>
    </subcellularLocation>
    <subcellularLocation>
        <location evidence="2">Nucleus</location>
    </subcellularLocation>
</comment>
<evidence type="ECO:0000259" key="19">
    <source>
        <dbReference type="PROSITE" id="PS50020"/>
    </source>
</evidence>
<name>T2M2S6_HYDVU</name>
<keyword evidence="9 17" id="KW-0175">Coiled coil</keyword>
<protein>
    <recommendedName>
        <fullName evidence="16">Centrosomal protein of 164 kDa</fullName>
    </recommendedName>
</protein>
<keyword evidence="13" id="KW-0131">Cell cycle</keyword>
<sequence>IIMFQINNQLVLDEEYDENYQPTEEEVYEYAQVIGIDPLREPELLYIARQGIVAPLPTDWKPCQDPSGDIYYFNFSTGDSVWDHPCDEHFRELVEKERMLLRKKSLEKKKVKKNKDQKSKKENFGTLAPLKGESGPQLSSLKSNHGKLGSLLSTVNPLGTTSQSNMNPLAKSTIPSKIGLTADLKNPTKINNTETKTYSKNNLRDSFAFSLGKTGENVNFEMSDLSEYSDGKPKFTLGLHAQDIANLSYDESDGDNQRSADDKDDETELDFGINSGLAARLEGMTVENLPRYNMSNDDDDSDSKSFKFDIKNSFNEDKLRQEVLKIKQSNEKLDPDQNLWKNVKLMNNANFLLKTNEASESYPNSNSMDDENVMILERFQKGVDINSSANLENRSKDLKNFKEKLMKEETEEKEKLDAQLKADIASKNSCLSKSVYEELNLEVQKLKAKYEIETKNEENKIKIDHQSIITQLKSKLDAEMQQFTAKLKEDKDAELKHLKVENEKEIEKHKSNLKDGQTSQTQSVKTSTVSLTKVSLTSQTQSVKTSTVSLTKVSLTSQTQSVKTSTVSLTKVSLTSQTQSVKTSTVSLTKVSLTSQTQSVKTSTVSLIKVSLTSQIQSVNTSTVSLTKVSLTSQTLIQRSDLITSLQNKPQLFAKNLFSNLTLESNGHHSSCHFNYTD</sequence>
<keyword evidence="11" id="KW-0206">Cytoskeleton</keyword>